<keyword evidence="2" id="KW-1185">Reference proteome</keyword>
<reference evidence="1" key="1">
    <citation type="submission" date="2022-07" db="EMBL/GenBank/DDBJ databases">
        <title>Phylogenomic reconstructions and comparative analyses of Kickxellomycotina fungi.</title>
        <authorList>
            <person name="Reynolds N.K."/>
            <person name="Stajich J.E."/>
            <person name="Barry K."/>
            <person name="Grigoriev I.V."/>
            <person name="Crous P."/>
            <person name="Smith M.E."/>
        </authorList>
    </citation>
    <scope>NUCLEOTIDE SEQUENCE</scope>
    <source>
        <strain evidence="1">Benny 63K</strain>
    </source>
</reference>
<accession>A0ACC1IRP2</accession>
<dbReference type="Proteomes" id="UP001150581">
    <property type="component" value="Unassembled WGS sequence"/>
</dbReference>
<comment type="caution">
    <text evidence="1">The sequence shown here is derived from an EMBL/GenBank/DDBJ whole genome shotgun (WGS) entry which is preliminary data.</text>
</comment>
<evidence type="ECO:0000313" key="1">
    <source>
        <dbReference type="EMBL" id="KAJ1899592.1"/>
    </source>
</evidence>
<gene>
    <name evidence="1" type="ORF">LPJ66_002013</name>
</gene>
<organism evidence="1 2">
    <name type="scientific">Kickxella alabastrina</name>
    <dbReference type="NCBI Taxonomy" id="61397"/>
    <lineage>
        <taxon>Eukaryota</taxon>
        <taxon>Fungi</taxon>
        <taxon>Fungi incertae sedis</taxon>
        <taxon>Zoopagomycota</taxon>
        <taxon>Kickxellomycotina</taxon>
        <taxon>Kickxellomycetes</taxon>
        <taxon>Kickxellales</taxon>
        <taxon>Kickxellaceae</taxon>
        <taxon>Kickxella</taxon>
    </lineage>
</organism>
<sequence>MTVTVVTDKSQFDRIVEQSPKVAVDFTAHWCGSCKAMVHVFENLSNEHSDVTFLSVDIDNATDIAKEYEIKSMPTFKFLDHGRVVDEVVGTNKHELERSMDSFTS</sequence>
<name>A0ACC1IRP2_9FUNG</name>
<proteinExistence type="predicted"/>
<dbReference type="EMBL" id="JANBPG010000141">
    <property type="protein sequence ID" value="KAJ1899592.1"/>
    <property type="molecule type" value="Genomic_DNA"/>
</dbReference>
<evidence type="ECO:0000313" key="2">
    <source>
        <dbReference type="Proteomes" id="UP001150581"/>
    </source>
</evidence>
<protein>
    <submittedName>
        <fullName evidence="1">Uncharacterized protein</fullName>
    </submittedName>
</protein>